<evidence type="ECO:0000313" key="3">
    <source>
        <dbReference type="Proteomes" id="UP000001340"/>
    </source>
</evidence>
<keyword evidence="1" id="KW-0472">Membrane</keyword>
<dbReference type="Proteomes" id="UP000001340">
    <property type="component" value="Unassembled WGS sequence"/>
</dbReference>
<organism evidence="2 3">
    <name type="scientific">Leptospira interrogans str. UI 12758</name>
    <dbReference type="NCBI Taxonomy" id="1049938"/>
    <lineage>
        <taxon>Bacteria</taxon>
        <taxon>Pseudomonadati</taxon>
        <taxon>Spirochaetota</taxon>
        <taxon>Spirochaetia</taxon>
        <taxon>Leptospirales</taxon>
        <taxon>Leptospiraceae</taxon>
        <taxon>Leptospira</taxon>
    </lineage>
</organism>
<gene>
    <name evidence="2" type="ORF">LEP1GSC105_4917</name>
</gene>
<accession>A0A0E2DAD6</accession>
<evidence type="ECO:0000256" key="1">
    <source>
        <dbReference type="SAM" id="Phobius"/>
    </source>
</evidence>
<keyword evidence="1" id="KW-1133">Transmembrane helix</keyword>
<reference evidence="2 3" key="1">
    <citation type="submission" date="2012-10" db="EMBL/GenBank/DDBJ databases">
        <authorList>
            <person name="Harkins D.M."/>
            <person name="Durkin A.S."/>
            <person name="Brinkac L.M."/>
            <person name="Haft D.H."/>
            <person name="Selengut J.D."/>
            <person name="Sanka R."/>
            <person name="DePew J."/>
            <person name="Purushe J."/>
            <person name="Chanthongthip A."/>
            <person name="Lattana O."/>
            <person name="Phetsouvanh R."/>
            <person name="Newton P.N."/>
            <person name="Vinetz J.M."/>
            <person name="Sutton G.G."/>
            <person name="Nierman W.C."/>
            <person name="Fouts D.E."/>
        </authorList>
    </citation>
    <scope>NUCLEOTIDE SEQUENCE [LARGE SCALE GENOMIC DNA]</scope>
    <source>
        <strain evidence="2 3">UI 12758</strain>
    </source>
</reference>
<evidence type="ECO:0000313" key="2">
    <source>
        <dbReference type="EMBL" id="EKR57026.1"/>
    </source>
</evidence>
<dbReference type="EMBL" id="AHNR02000007">
    <property type="protein sequence ID" value="EKR57026.1"/>
    <property type="molecule type" value="Genomic_DNA"/>
</dbReference>
<keyword evidence="1" id="KW-0812">Transmembrane</keyword>
<dbReference type="AlphaFoldDB" id="A0A0E2DAD6"/>
<protein>
    <submittedName>
        <fullName evidence="2">Uncharacterized protein</fullName>
    </submittedName>
</protein>
<proteinExistence type="predicted"/>
<feature type="transmembrane region" description="Helical" evidence="1">
    <location>
        <begin position="12"/>
        <end position="35"/>
    </location>
</feature>
<sequence length="37" mass="4286">MSFIIKTETQSIQASVIFIEVSVILIYARLTYSFFLI</sequence>
<comment type="caution">
    <text evidence="2">The sequence shown here is derived from an EMBL/GenBank/DDBJ whole genome shotgun (WGS) entry which is preliminary data.</text>
</comment>
<name>A0A0E2DAD6_LEPIR</name>